<dbReference type="SUPFAM" id="SSF56112">
    <property type="entry name" value="Protein kinase-like (PK-like)"/>
    <property type="match status" value="1"/>
</dbReference>
<gene>
    <name evidence="1" type="ORF">ABXS05_02630</name>
</gene>
<comment type="caution">
    <text evidence="1">The sequence shown here is derived from an EMBL/GenBank/DDBJ whole genome shotgun (WGS) entry which is preliminary data.</text>
</comment>
<dbReference type="InterPro" id="IPR011009">
    <property type="entry name" value="Kinase-like_dom_sf"/>
</dbReference>
<accession>A0ABV3PGL0</accession>
<reference evidence="1 2" key="1">
    <citation type="submission" date="2024-07" db="EMBL/GenBank/DDBJ databases">
        <title>Description of Labrys sedimenti sp. nov., isolated from a diclofenac-degrading enrichment culture.</title>
        <authorList>
            <person name="Tancsics A."/>
            <person name="Csepanyi A."/>
        </authorList>
    </citation>
    <scope>NUCLEOTIDE SEQUENCE [LARGE SCALE GENOMIC DNA]</scope>
    <source>
        <strain evidence="1 2">LMG 23578</strain>
    </source>
</reference>
<dbReference type="PANTHER" id="PTHR39441">
    <property type="entry name" value="DUF2252 DOMAIN-CONTAINING PROTEIN"/>
    <property type="match status" value="1"/>
</dbReference>
<dbReference type="EMBL" id="JBFNQD010000001">
    <property type="protein sequence ID" value="MEW9304418.1"/>
    <property type="molecule type" value="Genomic_DNA"/>
</dbReference>
<dbReference type="Proteomes" id="UP001555786">
    <property type="component" value="Unassembled WGS sequence"/>
</dbReference>
<dbReference type="Pfam" id="PF10009">
    <property type="entry name" value="DUF2252"/>
    <property type="match status" value="1"/>
</dbReference>
<dbReference type="InterPro" id="IPR018721">
    <property type="entry name" value="DUF2252"/>
</dbReference>
<proteinExistence type="predicted"/>
<sequence>MNAIRASVRAYENWLRDEIGADFVEADLEEKHRKMRGSAFAFLRATYWRWAETILEICPELADAPEVLAIGDTHLENFGTWRDSEGRLIWGANDFDDAAFMPYVLDLVRLATSALLARASGDPPAAEICRAVAAGYAAGLATPAPVVLERDHKWLRKAVLLPESERKAFWSKFDIKTGKPIKPVYEERLRAAMPDPQGAYHFFPRRAGTGSLGRARFMACGEWRGGPVLREAKRLTISAWSLRFDPGAKAILAETIATGRCRAADPHYGVKDAILVRRLSPNSRKLEVKTAIDAFLSPRMLALMGQEIANCHANDPDRLSLLQQDLRKRRKDWLCNAARAAAAAMIGEQEAFA</sequence>
<evidence type="ECO:0000313" key="2">
    <source>
        <dbReference type="Proteomes" id="UP001555786"/>
    </source>
</evidence>
<protein>
    <submittedName>
        <fullName evidence="1">DUF2252 family protein</fullName>
    </submittedName>
</protein>
<dbReference type="PANTHER" id="PTHR39441:SF1">
    <property type="entry name" value="DUF2252 DOMAIN-CONTAINING PROTEIN"/>
    <property type="match status" value="1"/>
</dbReference>
<name>A0ABV3PGL0_9HYPH</name>
<keyword evidence="2" id="KW-1185">Reference proteome</keyword>
<organism evidence="1 2">
    <name type="scientific">Labrys neptuniae</name>
    <dbReference type="NCBI Taxonomy" id="376174"/>
    <lineage>
        <taxon>Bacteria</taxon>
        <taxon>Pseudomonadati</taxon>
        <taxon>Pseudomonadota</taxon>
        <taxon>Alphaproteobacteria</taxon>
        <taxon>Hyphomicrobiales</taxon>
        <taxon>Xanthobacteraceae</taxon>
        <taxon>Labrys</taxon>
    </lineage>
</organism>
<dbReference type="RefSeq" id="WP_367622808.1">
    <property type="nucleotide sequence ID" value="NZ_JBFNQD010000001.1"/>
</dbReference>
<evidence type="ECO:0000313" key="1">
    <source>
        <dbReference type="EMBL" id="MEW9304418.1"/>
    </source>
</evidence>